<accession>I4B5Z1</accession>
<dbReference type="NCBIfam" id="NF003967">
    <property type="entry name" value="PRK05461.1"/>
    <property type="match status" value="1"/>
</dbReference>
<evidence type="ECO:0000313" key="3">
    <source>
        <dbReference type="Proteomes" id="UP000006048"/>
    </source>
</evidence>
<dbReference type="GO" id="GO:0070987">
    <property type="term" value="P:error-free translesion synthesis"/>
    <property type="evidence" value="ECO:0007669"/>
    <property type="project" value="TreeGrafter"/>
</dbReference>
<dbReference type="RefSeq" id="WP_014803204.1">
    <property type="nucleotide sequence ID" value="NC_018020.1"/>
</dbReference>
<organism evidence="2 3">
    <name type="scientific">Turneriella parva (strain ATCC BAA-1111 / DSM 21527 / NCTC 11395 / H)</name>
    <name type="common">Leptospira parva</name>
    <dbReference type="NCBI Taxonomy" id="869212"/>
    <lineage>
        <taxon>Bacteria</taxon>
        <taxon>Pseudomonadati</taxon>
        <taxon>Spirochaetota</taxon>
        <taxon>Spirochaetia</taxon>
        <taxon>Leptospirales</taxon>
        <taxon>Leptospiraceae</taxon>
        <taxon>Turneriella</taxon>
    </lineage>
</organism>
<reference evidence="2 3" key="1">
    <citation type="submission" date="2012-06" db="EMBL/GenBank/DDBJ databases">
        <title>The complete chromosome of genome of Turneriella parva DSM 21527.</title>
        <authorList>
            <consortium name="US DOE Joint Genome Institute (JGI-PGF)"/>
            <person name="Lucas S."/>
            <person name="Han J."/>
            <person name="Lapidus A."/>
            <person name="Bruce D."/>
            <person name="Goodwin L."/>
            <person name="Pitluck S."/>
            <person name="Peters L."/>
            <person name="Kyrpides N."/>
            <person name="Mavromatis K."/>
            <person name="Ivanova N."/>
            <person name="Mikhailova N."/>
            <person name="Chertkov O."/>
            <person name="Detter J.C."/>
            <person name="Tapia R."/>
            <person name="Han C."/>
            <person name="Land M."/>
            <person name="Hauser L."/>
            <person name="Markowitz V."/>
            <person name="Cheng J.-F."/>
            <person name="Hugenholtz P."/>
            <person name="Woyke T."/>
            <person name="Wu D."/>
            <person name="Gronow S."/>
            <person name="Wellnitz S."/>
            <person name="Brambilla E."/>
            <person name="Klenk H.-P."/>
            <person name="Eisen J.A."/>
        </authorList>
    </citation>
    <scope>NUCLEOTIDE SEQUENCE [LARGE SCALE GENOMIC DNA]</scope>
    <source>
        <strain evidence="3">ATCC BAA-1111 / DSM 21527 / NCTC 11395 / H</strain>
    </source>
</reference>
<name>I4B5Z1_TURPD</name>
<dbReference type="AlphaFoldDB" id="I4B5Z1"/>
<dbReference type="HOGENOM" id="CLU_128074_1_0_12"/>
<keyword evidence="3" id="KW-1185">Reference proteome</keyword>
<dbReference type="STRING" id="869212.Turpa_2052"/>
<dbReference type="InterPro" id="IPR036767">
    <property type="entry name" value="ApaG_sf"/>
</dbReference>
<feature type="domain" description="ApaG" evidence="1">
    <location>
        <begin position="8"/>
        <end position="129"/>
    </location>
</feature>
<dbReference type="PROSITE" id="PS51087">
    <property type="entry name" value="APAG"/>
    <property type="match status" value="1"/>
</dbReference>
<protein>
    <submittedName>
        <fullName evidence="2">ApaG domain protein</fullName>
    </submittedName>
</protein>
<dbReference type="EMBL" id="CP002959">
    <property type="protein sequence ID" value="AFM12698.1"/>
    <property type="molecule type" value="Genomic_DNA"/>
</dbReference>
<dbReference type="Pfam" id="PF04379">
    <property type="entry name" value="DUF525"/>
    <property type="match status" value="1"/>
</dbReference>
<dbReference type="Gene3D" id="2.60.40.1470">
    <property type="entry name" value="ApaG domain"/>
    <property type="match status" value="1"/>
</dbReference>
<dbReference type="PANTHER" id="PTHR14289:SF16">
    <property type="entry name" value="POLYMERASE DELTA-INTERACTING PROTEIN 2"/>
    <property type="match status" value="1"/>
</dbReference>
<gene>
    <name evidence="2" type="ordered locus">Turpa_2052</name>
</gene>
<evidence type="ECO:0000259" key="1">
    <source>
        <dbReference type="PROSITE" id="PS51087"/>
    </source>
</evidence>
<dbReference type="OrthoDB" id="9795226at2"/>
<dbReference type="InterPro" id="IPR007474">
    <property type="entry name" value="ApaG_domain"/>
</dbReference>
<dbReference type="Proteomes" id="UP000006048">
    <property type="component" value="Chromosome"/>
</dbReference>
<proteinExistence type="predicted"/>
<dbReference type="KEGG" id="tpx:Turpa_2052"/>
<dbReference type="PANTHER" id="PTHR14289">
    <property type="entry name" value="F-BOX ONLY PROTEIN 3"/>
    <property type="match status" value="1"/>
</dbReference>
<dbReference type="SUPFAM" id="SSF110069">
    <property type="entry name" value="ApaG-like"/>
    <property type="match status" value="1"/>
</dbReference>
<evidence type="ECO:0000313" key="2">
    <source>
        <dbReference type="EMBL" id="AFM12698.1"/>
    </source>
</evidence>
<sequence>MPATADSEIVTEGIRVKAEPHFLAERSIPEQGQYLFTYKITLVNEGDAWAKLKSRHWIIIDSDGHREDVYGPGVVGEEPELEPGDTYTYSSFCPLSTNFGTMEGSFSMVRRDGSPFEIRVARFYLTVNQ</sequence>